<dbReference type="EMBL" id="AJWJ01000003">
    <property type="protein sequence ID" value="KAF2078512.1"/>
    <property type="molecule type" value="Genomic_DNA"/>
</dbReference>
<proteinExistence type="predicted"/>
<evidence type="ECO:0000313" key="3">
    <source>
        <dbReference type="Proteomes" id="UP000695562"/>
    </source>
</evidence>
<dbReference type="Proteomes" id="UP000695562">
    <property type="component" value="Unassembled WGS sequence"/>
</dbReference>
<organism evidence="2 3">
    <name type="scientific">Polysphondylium violaceum</name>
    <dbReference type="NCBI Taxonomy" id="133409"/>
    <lineage>
        <taxon>Eukaryota</taxon>
        <taxon>Amoebozoa</taxon>
        <taxon>Evosea</taxon>
        <taxon>Eumycetozoa</taxon>
        <taxon>Dictyostelia</taxon>
        <taxon>Dictyosteliales</taxon>
        <taxon>Dictyosteliaceae</taxon>
        <taxon>Polysphondylium</taxon>
    </lineage>
</organism>
<name>A0A8J4V985_9MYCE</name>
<evidence type="ECO:0000313" key="2">
    <source>
        <dbReference type="EMBL" id="KAF2078512.1"/>
    </source>
</evidence>
<evidence type="ECO:0008006" key="4">
    <source>
        <dbReference type="Google" id="ProtNLM"/>
    </source>
</evidence>
<protein>
    <recommendedName>
        <fullName evidence="4">DOMON domain-containing protein</fullName>
    </recommendedName>
</protein>
<keyword evidence="3" id="KW-1185">Reference proteome</keyword>
<feature type="chain" id="PRO_5035304836" description="DOMON domain-containing protein" evidence="1">
    <location>
        <begin position="19"/>
        <end position="254"/>
    </location>
</feature>
<evidence type="ECO:0000256" key="1">
    <source>
        <dbReference type="SAM" id="SignalP"/>
    </source>
</evidence>
<keyword evidence="1" id="KW-0732">Signal</keyword>
<comment type="caution">
    <text evidence="2">The sequence shown here is derived from an EMBL/GenBank/DDBJ whole genome shotgun (WGS) entry which is preliminary data.</text>
</comment>
<accession>A0A8J4V985</accession>
<reference evidence="2" key="1">
    <citation type="submission" date="2020-01" db="EMBL/GenBank/DDBJ databases">
        <title>Development of genomics and gene disruption for Polysphondylium violaceum indicates a role for the polyketide synthase stlB in stalk morphogenesis.</title>
        <authorList>
            <person name="Narita B."/>
            <person name="Kawabe Y."/>
            <person name="Kin K."/>
            <person name="Saito T."/>
            <person name="Gibbs R."/>
            <person name="Kuspa A."/>
            <person name="Muzny D."/>
            <person name="Queller D."/>
            <person name="Richards S."/>
            <person name="Strassman J."/>
            <person name="Sucgang R."/>
            <person name="Worley K."/>
            <person name="Schaap P."/>
        </authorList>
    </citation>
    <scope>NUCLEOTIDE SEQUENCE</scope>
    <source>
        <strain evidence="2">QSvi11</strain>
    </source>
</reference>
<dbReference type="AlphaFoldDB" id="A0A8J4V985"/>
<feature type="signal peptide" evidence="1">
    <location>
        <begin position="1"/>
        <end position="18"/>
    </location>
</feature>
<gene>
    <name evidence="2" type="ORF">CYY_000137</name>
</gene>
<sequence length="254" mass="29099">MKILISIIFLILINIVNSNPNISFEAVQVENNGYDGISMGIEIKVMEQGQGDYLYSLGNHFIGDVKSLIYIGISTKDNGTAVFSTMDKESITNSPNCIKTLSDGTMCTKKFNFQYELTNNMTIERVGHDDSQQFYQGYVSFKNKESVIEKVVVGEFSVPLKRKCLDSNSVFIDKYFSESESHCKTYSKYFIDPPQYSFQGVWIPHQKVTSIDIRETNSKCRDKDQIYKPNSQVMKIEYNKEIFYLIENGMLSNK</sequence>